<dbReference type="Proteomes" id="UP000018339">
    <property type="component" value="Unassembled WGS sequence"/>
</dbReference>
<evidence type="ECO:0000313" key="2">
    <source>
        <dbReference type="Proteomes" id="UP000018339"/>
    </source>
</evidence>
<reference evidence="1 2" key="1">
    <citation type="journal article" date="2014" name="Genome Announc.">
        <title>Draft Genome Sequence of Geobacillus thermopakistaniensis Strain MAS1.</title>
        <authorList>
            <person name="Siddiqui M.A."/>
            <person name="Rashid N."/>
            <person name="Ayyampalayam S."/>
            <person name="Whitman W.B."/>
        </authorList>
    </citation>
    <scope>NUCLEOTIDE SEQUENCE [LARGE SCALE GENOMIC DNA]</scope>
    <source>
        <strain evidence="1 2">MAS1</strain>
    </source>
</reference>
<gene>
    <name evidence="1" type="ORF">T260_16955</name>
</gene>
<accession>A0A7U9J8F1</accession>
<evidence type="ECO:0000313" key="1">
    <source>
        <dbReference type="EMBL" id="ESU70818.1"/>
    </source>
</evidence>
<organism evidence="1 2">
    <name type="scientific">Geobacillus thermopakistaniensis (strain MAS1)</name>
    <dbReference type="NCBI Taxonomy" id="1408282"/>
    <lineage>
        <taxon>Bacteria</taxon>
        <taxon>Bacillati</taxon>
        <taxon>Bacillota</taxon>
        <taxon>Bacilli</taxon>
        <taxon>Bacillales</taxon>
        <taxon>Anoxybacillaceae</taxon>
        <taxon>Geobacillus</taxon>
    </lineage>
</organism>
<keyword evidence="2" id="KW-1185">Reference proteome</keyword>
<sequence>MFKFASVVAGLGGVGAVQKRSMIFSFFYWLGRILIWLERNYIDATKSFHISLTEKWLIHF</sequence>
<comment type="caution">
    <text evidence="1">The sequence shown here is derived from an EMBL/GenBank/DDBJ whole genome shotgun (WGS) entry which is preliminary data.</text>
</comment>
<dbReference type="AlphaFoldDB" id="A0A7U9J8F1"/>
<name>A0A7U9J8F1_GEOTM</name>
<proteinExistence type="predicted"/>
<protein>
    <submittedName>
        <fullName evidence="1">Uncharacterized protein</fullName>
    </submittedName>
</protein>
<dbReference type="EMBL" id="AYSF01000096">
    <property type="protein sequence ID" value="ESU70818.1"/>
    <property type="molecule type" value="Genomic_DNA"/>
</dbReference>